<protein>
    <recommendedName>
        <fullName evidence="6">Survival protein SurE-like phosphatase/nucleotidase domain-containing protein</fullName>
    </recommendedName>
</protein>
<dbReference type="SUPFAM" id="SSF64167">
    <property type="entry name" value="SurE-like"/>
    <property type="match status" value="1"/>
</dbReference>
<dbReference type="AlphaFoldDB" id="X0ZNK9"/>
<evidence type="ECO:0000256" key="1">
    <source>
        <dbReference type="ARBA" id="ARBA00011062"/>
    </source>
</evidence>
<evidence type="ECO:0000256" key="2">
    <source>
        <dbReference type="ARBA" id="ARBA00022490"/>
    </source>
</evidence>
<keyword evidence="5" id="KW-0378">Hydrolase</keyword>
<dbReference type="Pfam" id="PF01975">
    <property type="entry name" value="SurE"/>
    <property type="match status" value="1"/>
</dbReference>
<sequence length="220" mass="23796">ASHSITYSRPLVCNKVDIDGRFTGFSVQGSPADCVKLAVMQLHDGPIDLLVAGINNGANVGINVYYSGTVAAAMEGALLEIPAVAMSLAVEAPGVSGDFEKAAGYCTKILKKLMPVKSGDVININIPQLSKGEPKGVRVVPQSSKGFDEYYIRQKNEQGQTVFQLAGEPHHTDETPTDTMSLVEGFITITALAPDMTNHEKTRQLEQIKWPRTYFDNSVR</sequence>
<dbReference type="InterPro" id="IPR036523">
    <property type="entry name" value="SurE-like_sf"/>
</dbReference>
<comment type="similarity">
    <text evidence="1">Belongs to the SurE nucleotidase family.</text>
</comment>
<reference evidence="7" key="1">
    <citation type="journal article" date="2014" name="Front. Microbiol.">
        <title>High frequency of phylogenetically diverse reductive dehalogenase-homologous genes in deep subseafloor sedimentary metagenomes.</title>
        <authorList>
            <person name="Kawai M."/>
            <person name="Futagami T."/>
            <person name="Toyoda A."/>
            <person name="Takaki Y."/>
            <person name="Nishi S."/>
            <person name="Hori S."/>
            <person name="Arai W."/>
            <person name="Tsubouchi T."/>
            <person name="Morono Y."/>
            <person name="Uchiyama I."/>
            <person name="Ito T."/>
            <person name="Fujiyama A."/>
            <person name="Inagaki F."/>
            <person name="Takami H."/>
        </authorList>
    </citation>
    <scope>NUCLEOTIDE SEQUENCE</scope>
    <source>
        <strain evidence="7">Expedition CK06-06</strain>
    </source>
</reference>
<keyword evidence="4" id="KW-0547">Nucleotide-binding</keyword>
<dbReference type="GO" id="GO:0008254">
    <property type="term" value="F:3'-nucleotidase activity"/>
    <property type="evidence" value="ECO:0007669"/>
    <property type="project" value="TreeGrafter"/>
</dbReference>
<dbReference type="PANTHER" id="PTHR30457:SF12">
    <property type="entry name" value="5'_3'-NUCLEOTIDASE SURE"/>
    <property type="match status" value="1"/>
</dbReference>
<dbReference type="InterPro" id="IPR030048">
    <property type="entry name" value="SurE"/>
</dbReference>
<feature type="domain" description="Survival protein SurE-like phosphatase/nucleotidase" evidence="6">
    <location>
        <begin position="1"/>
        <end position="145"/>
    </location>
</feature>
<organism evidence="7">
    <name type="scientific">marine sediment metagenome</name>
    <dbReference type="NCBI Taxonomy" id="412755"/>
    <lineage>
        <taxon>unclassified sequences</taxon>
        <taxon>metagenomes</taxon>
        <taxon>ecological metagenomes</taxon>
    </lineage>
</organism>
<dbReference type="InterPro" id="IPR002828">
    <property type="entry name" value="SurE-like_Pase/nucleotidase"/>
</dbReference>
<evidence type="ECO:0000313" key="7">
    <source>
        <dbReference type="EMBL" id="GAG70969.1"/>
    </source>
</evidence>
<name>X0ZNK9_9ZZZZ</name>
<proteinExistence type="inferred from homology"/>
<accession>X0ZNK9</accession>
<gene>
    <name evidence="7" type="ORF">S01H4_18605</name>
</gene>
<evidence type="ECO:0000259" key="6">
    <source>
        <dbReference type="Pfam" id="PF01975"/>
    </source>
</evidence>
<dbReference type="GO" id="GO:0008253">
    <property type="term" value="F:5'-nucleotidase activity"/>
    <property type="evidence" value="ECO:0007669"/>
    <property type="project" value="TreeGrafter"/>
</dbReference>
<dbReference type="GO" id="GO:0046872">
    <property type="term" value="F:metal ion binding"/>
    <property type="evidence" value="ECO:0007669"/>
    <property type="project" value="UniProtKB-KW"/>
</dbReference>
<evidence type="ECO:0000256" key="4">
    <source>
        <dbReference type="ARBA" id="ARBA00022741"/>
    </source>
</evidence>
<feature type="non-terminal residue" evidence="7">
    <location>
        <position position="1"/>
    </location>
</feature>
<evidence type="ECO:0000256" key="3">
    <source>
        <dbReference type="ARBA" id="ARBA00022723"/>
    </source>
</evidence>
<keyword evidence="2" id="KW-0963">Cytoplasm</keyword>
<evidence type="ECO:0000256" key="5">
    <source>
        <dbReference type="ARBA" id="ARBA00022801"/>
    </source>
</evidence>
<dbReference type="Gene3D" id="3.40.1210.10">
    <property type="entry name" value="Survival protein SurE-like phosphatase/nucleotidase"/>
    <property type="match status" value="1"/>
</dbReference>
<dbReference type="EMBL" id="BART01008253">
    <property type="protein sequence ID" value="GAG70969.1"/>
    <property type="molecule type" value="Genomic_DNA"/>
</dbReference>
<dbReference type="GO" id="GO:0004309">
    <property type="term" value="F:exopolyphosphatase activity"/>
    <property type="evidence" value="ECO:0007669"/>
    <property type="project" value="TreeGrafter"/>
</dbReference>
<dbReference type="GO" id="GO:0000166">
    <property type="term" value="F:nucleotide binding"/>
    <property type="evidence" value="ECO:0007669"/>
    <property type="project" value="UniProtKB-KW"/>
</dbReference>
<dbReference type="PANTHER" id="PTHR30457">
    <property type="entry name" value="5'-NUCLEOTIDASE SURE"/>
    <property type="match status" value="1"/>
</dbReference>
<comment type="caution">
    <text evidence="7">The sequence shown here is derived from an EMBL/GenBank/DDBJ whole genome shotgun (WGS) entry which is preliminary data.</text>
</comment>
<keyword evidence="3" id="KW-0479">Metal-binding</keyword>